<accession>A0A8S8ZLT4</accession>
<dbReference type="AlphaFoldDB" id="A0A8S8ZLT4"/>
<comment type="catalytic activity">
    <reaction evidence="5">
        <text>ATP + H2O = ADP + phosphate + H(+)</text>
        <dbReference type="Rhea" id="RHEA:13065"/>
        <dbReference type="ChEBI" id="CHEBI:15377"/>
        <dbReference type="ChEBI" id="CHEBI:15378"/>
        <dbReference type="ChEBI" id="CHEBI:30616"/>
        <dbReference type="ChEBI" id="CHEBI:43474"/>
        <dbReference type="ChEBI" id="CHEBI:456216"/>
        <dbReference type="EC" id="3.6.4.10"/>
    </reaction>
</comment>
<sequence length="842" mass="93274">MTINKSGNRGRRRQSHFHQLKSSRKPKPPSPLAALLTATILLLIIVIFPLALSFLPLPGPVGANALSTDDHRGHDPEPEPTPMMIGIDFGVTNSRVGVGRKGTVEVLGMVPNWVAFRASGSPDTNTGQGVWVGGGDKGDEGFRADGKYEGVDVLVGEEARSWARSMGEGEGVVFDVRRLLGRNFSDPELQKEIRHLPFKVTHYCGSEIPMVEVEIEDTRGTSRGNVNENGQIININGTAAKRVLRYTPEQITAMIFRELKGMAERHLGQNVTQAIITTPIAPGLHSYTDHHNSHQGYYDWSHVPTLESAQTYAEAYTASLRHAASLADLEVVRFMKEPIAAAIAYRCDLDADQERTVLVYDLGATSLDVTVLFVEQGVFEVLGSERVERGFGGRKMDVNVAGWVLKEVAARMGRDNHDRGRGRGDGGDWRAGHMGVEDLMMLDPKLVTKVREEVAEKVKIALSELESVEIDIRELVTNLGGMERNLTMTRTEFGNLNHVLVWDTLSVTRRVLAASKVDWNGLDDVIVVGGSGKIPMVRSVLKSYFNREDRTLKEGDVDPAQAVVFGSAVQAMIFSRPEPEGCMLGAFEVNPIAIGVETVGGVMSEIIRRHTPLPTRKSATFTTSFNNQTTVTLNIFQGNRPFTASNHLLASIPLDLANVNQNNLPRGIPRISVAFQLDGNGILEVFLNDTMEMDDEGHHRQLIATIQTSYVGRSDDYEEKWEKIHSLIKEAEQYWEEDEESKARLGARRELGRTLNAARRGLWIAEAAAKVGVVRDALNEAEIWLEEHWDVKTNTAEEFVMEKELLRSVLSPVLHPDNISVFVDELPRGDGNREEVRSHDEL</sequence>
<dbReference type="Gene3D" id="3.30.30.30">
    <property type="match status" value="1"/>
</dbReference>
<evidence type="ECO:0000256" key="2">
    <source>
        <dbReference type="ARBA" id="ARBA00022741"/>
    </source>
</evidence>
<organism evidence="7 8">
    <name type="scientific">Sordaria macrospora</name>
    <dbReference type="NCBI Taxonomy" id="5147"/>
    <lineage>
        <taxon>Eukaryota</taxon>
        <taxon>Fungi</taxon>
        <taxon>Dikarya</taxon>
        <taxon>Ascomycota</taxon>
        <taxon>Pezizomycotina</taxon>
        <taxon>Sordariomycetes</taxon>
        <taxon>Sordariomycetidae</taxon>
        <taxon>Sordariales</taxon>
        <taxon>Sordariaceae</taxon>
        <taxon>Sordaria</taxon>
    </lineage>
</organism>
<dbReference type="GO" id="GO:0140662">
    <property type="term" value="F:ATP-dependent protein folding chaperone"/>
    <property type="evidence" value="ECO:0007669"/>
    <property type="project" value="InterPro"/>
</dbReference>
<reference evidence="7 8" key="1">
    <citation type="submission" date="2017-07" db="EMBL/GenBank/DDBJ databases">
        <title>Genome sequence of the Sordaria macrospora wild type strain R19027.</title>
        <authorList>
            <person name="Nowrousian M."/>
            <person name="Teichert I."/>
            <person name="Kueck U."/>
        </authorList>
    </citation>
    <scope>NUCLEOTIDE SEQUENCE [LARGE SCALE GENOMIC DNA]</scope>
    <source>
        <strain evidence="7 8">R19027</strain>
        <tissue evidence="7">Mycelium</tissue>
    </source>
</reference>
<evidence type="ECO:0000256" key="6">
    <source>
        <dbReference type="SAM" id="MobiDB-lite"/>
    </source>
</evidence>
<dbReference type="EMBL" id="NMPR01000088">
    <property type="protein sequence ID" value="KAA8630993.1"/>
    <property type="molecule type" value="Genomic_DNA"/>
</dbReference>
<dbReference type="InterPro" id="IPR029048">
    <property type="entry name" value="HSP70_C_sf"/>
</dbReference>
<dbReference type="Gene3D" id="3.90.640.10">
    <property type="entry name" value="Actin, Chain A, domain 4"/>
    <property type="match status" value="1"/>
</dbReference>
<dbReference type="FunFam" id="3.30.30.30:FF:000005">
    <property type="entry name" value="Heat shock protein ssb1"/>
    <property type="match status" value="1"/>
</dbReference>
<dbReference type="Gene3D" id="3.30.420.40">
    <property type="match status" value="3"/>
</dbReference>
<evidence type="ECO:0000256" key="5">
    <source>
        <dbReference type="ARBA" id="ARBA00048056"/>
    </source>
</evidence>
<feature type="region of interest" description="Disordered" evidence="6">
    <location>
        <begin position="1"/>
        <end position="29"/>
    </location>
</feature>
<evidence type="ECO:0000313" key="8">
    <source>
        <dbReference type="Proteomes" id="UP000433876"/>
    </source>
</evidence>
<evidence type="ECO:0000256" key="3">
    <source>
        <dbReference type="ARBA" id="ARBA00022840"/>
    </source>
</evidence>
<dbReference type="Pfam" id="PF00012">
    <property type="entry name" value="HSP70"/>
    <property type="match status" value="3"/>
</dbReference>
<dbReference type="Gene3D" id="1.20.1270.10">
    <property type="match status" value="1"/>
</dbReference>
<keyword evidence="2" id="KW-0547">Nucleotide-binding</keyword>
<name>A0A8S8ZLT4_SORMA</name>
<evidence type="ECO:0000256" key="1">
    <source>
        <dbReference type="ARBA" id="ARBA00012554"/>
    </source>
</evidence>
<dbReference type="GO" id="GO:0005524">
    <property type="term" value="F:ATP binding"/>
    <property type="evidence" value="ECO:0007669"/>
    <property type="project" value="UniProtKB-KW"/>
</dbReference>
<dbReference type="InterPro" id="IPR043129">
    <property type="entry name" value="ATPase_NBD"/>
</dbReference>
<dbReference type="Proteomes" id="UP000433876">
    <property type="component" value="Unassembled WGS sequence"/>
</dbReference>
<evidence type="ECO:0000313" key="7">
    <source>
        <dbReference type="EMBL" id="KAA8630993.1"/>
    </source>
</evidence>
<comment type="caution">
    <text evidence="7">The sequence shown here is derived from an EMBL/GenBank/DDBJ whole genome shotgun (WGS) entry which is preliminary data.</text>
</comment>
<feature type="compositionally biased region" description="Basic residues" evidence="6">
    <location>
        <begin position="8"/>
        <end position="27"/>
    </location>
</feature>
<protein>
    <recommendedName>
        <fullName evidence="1">non-chaperonin molecular chaperone ATPase</fullName>
        <ecNumber evidence="1">3.6.4.10</ecNumber>
    </recommendedName>
</protein>
<dbReference type="InterPro" id="IPR013126">
    <property type="entry name" value="Hsp_70_fam"/>
</dbReference>
<proteinExistence type="predicted"/>
<gene>
    <name evidence="7" type="ORF">SMACR_05738</name>
</gene>
<dbReference type="PANTHER" id="PTHR19375">
    <property type="entry name" value="HEAT SHOCK PROTEIN 70KDA"/>
    <property type="match status" value="1"/>
</dbReference>
<dbReference type="SUPFAM" id="SSF100920">
    <property type="entry name" value="Heat shock protein 70kD (HSP70), peptide-binding domain"/>
    <property type="match status" value="1"/>
</dbReference>
<dbReference type="VEuPathDB" id="FungiDB:SMAC_05738"/>
<dbReference type="EC" id="3.6.4.10" evidence="1"/>
<keyword evidence="4" id="KW-0143">Chaperone</keyword>
<keyword evidence="3" id="KW-0067">ATP-binding</keyword>
<dbReference type="Gene3D" id="2.60.34.10">
    <property type="entry name" value="Substrate Binding Domain Of DNAk, Chain A, domain 1"/>
    <property type="match status" value="1"/>
</dbReference>
<evidence type="ECO:0000256" key="4">
    <source>
        <dbReference type="ARBA" id="ARBA00023186"/>
    </source>
</evidence>
<dbReference type="InterPro" id="IPR029047">
    <property type="entry name" value="HSP70_peptide-bd_sf"/>
</dbReference>
<dbReference type="SUPFAM" id="SSF53067">
    <property type="entry name" value="Actin-like ATPase domain"/>
    <property type="match status" value="2"/>
</dbReference>